<evidence type="ECO:0000313" key="2">
    <source>
        <dbReference type="Proteomes" id="UP000887013"/>
    </source>
</evidence>
<protein>
    <submittedName>
        <fullName evidence="1">Uncharacterized protein</fullName>
    </submittedName>
</protein>
<comment type="caution">
    <text evidence="1">The sequence shown here is derived from an EMBL/GenBank/DDBJ whole genome shotgun (WGS) entry which is preliminary data.</text>
</comment>
<dbReference type="Proteomes" id="UP000887013">
    <property type="component" value="Unassembled WGS sequence"/>
</dbReference>
<gene>
    <name evidence="1" type="ORF">NPIL_370111</name>
</gene>
<name>A0A8X6JXZ0_NEPPI</name>
<accession>A0A8X6JXZ0</accession>
<sequence length="81" mass="9130">MKRETLTLSKKSFIPTTPISLPNLRPKYNFQIVRRLFVSPCPPFVSATAFPISQCRLHENSEYPPVSDASYEMNEANGVGL</sequence>
<dbReference type="EMBL" id="BMAW01094723">
    <property type="protein sequence ID" value="GFS67032.1"/>
    <property type="molecule type" value="Genomic_DNA"/>
</dbReference>
<keyword evidence="2" id="KW-1185">Reference proteome</keyword>
<dbReference type="AlphaFoldDB" id="A0A8X6JXZ0"/>
<proteinExistence type="predicted"/>
<reference evidence="1" key="1">
    <citation type="submission" date="2020-08" db="EMBL/GenBank/DDBJ databases">
        <title>Multicomponent nature underlies the extraordinary mechanical properties of spider dragline silk.</title>
        <authorList>
            <person name="Kono N."/>
            <person name="Nakamura H."/>
            <person name="Mori M."/>
            <person name="Yoshida Y."/>
            <person name="Ohtoshi R."/>
            <person name="Malay A.D."/>
            <person name="Moran D.A.P."/>
            <person name="Tomita M."/>
            <person name="Numata K."/>
            <person name="Arakawa K."/>
        </authorList>
    </citation>
    <scope>NUCLEOTIDE SEQUENCE</scope>
</reference>
<evidence type="ECO:0000313" key="1">
    <source>
        <dbReference type="EMBL" id="GFS67032.1"/>
    </source>
</evidence>
<organism evidence="1 2">
    <name type="scientific">Nephila pilipes</name>
    <name type="common">Giant wood spider</name>
    <name type="synonym">Nephila maculata</name>
    <dbReference type="NCBI Taxonomy" id="299642"/>
    <lineage>
        <taxon>Eukaryota</taxon>
        <taxon>Metazoa</taxon>
        <taxon>Ecdysozoa</taxon>
        <taxon>Arthropoda</taxon>
        <taxon>Chelicerata</taxon>
        <taxon>Arachnida</taxon>
        <taxon>Araneae</taxon>
        <taxon>Araneomorphae</taxon>
        <taxon>Entelegynae</taxon>
        <taxon>Araneoidea</taxon>
        <taxon>Nephilidae</taxon>
        <taxon>Nephila</taxon>
    </lineage>
</organism>